<keyword evidence="5" id="KW-1133">Transmembrane helix</keyword>
<evidence type="ECO:0000313" key="7">
    <source>
        <dbReference type="EMBL" id="GEN61920.1"/>
    </source>
</evidence>
<comment type="similarity">
    <text evidence="1">Belongs to the peptidase S49 family.</text>
</comment>
<keyword evidence="3" id="KW-0378">Hydrolase</keyword>
<keyword evidence="5" id="KW-0812">Transmembrane</keyword>
<dbReference type="SUPFAM" id="SSF52096">
    <property type="entry name" value="ClpP/crotonase"/>
    <property type="match status" value="1"/>
</dbReference>
<dbReference type="OrthoDB" id="9764363at2"/>
<dbReference type="InterPro" id="IPR004635">
    <property type="entry name" value="Pept_S49_SppA"/>
</dbReference>
<dbReference type="RefSeq" id="WP_146884930.1">
    <property type="nucleotide sequence ID" value="NZ_BJYG01000001.1"/>
</dbReference>
<dbReference type="EMBL" id="BJYG01000001">
    <property type="protein sequence ID" value="GEN61920.1"/>
    <property type="molecule type" value="Genomic_DNA"/>
</dbReference>
<evidence type="ECO:0000256" key="1">
    <source>
        <dbReference type="ARBA" id="ARBA00008683"/>
    </source>
</evidence>
<comment type="caution">
    <text evidence="7">The sequence shown here is derived from an EMBL/GenBank/DDBJ whole genome shotgun (WGS) entry which is preliminary data.</text>
</comment>
<dbReference type="Gene3D" id="3.90.226.10">
    <property type="entry name" value="2-enoyl-CoA Hydratase, Chain A, domain 1"/>
    <property type="match status" value="1"/>
</dbReference>
<dbReference type="GO" id="GO:0006508">
    <property type="term" value="P:proteolysis"/>
    <property type="evidence" value="ECO:0007669"/>
    <property type="project" value="UniProtKB-KW"/>
</dbReference>
<name>A0A511XG44_9PROT</name>
<dbReference type="Proteomes" id="UP000321746">
    <property type="component" value="Unassembled WGS sequence"/>
</dbReference>
<evidence type="ECO:0000256" key="4">
    <source>
        <dbReference type="ARBA" id="ARBA00022825"/>
    </source>
</evidence>
<dbReference type="InterPro" id="IPR029045">
    <property type="entry name" value="ClpP/crotonase-like_dom_sf"/>
</dbReference>
<gene>
    <name evidence="7" type="ORF">AOE01nite_01440</name>
</gene>
<evidence type="ECO:0000256" key="2">
    <source>
        <dbReference type="ARBA" id="ARBA00022670"/>
    </source>
</evidence>
<dbReference type="PANTHER" id="PTHR42987">
    <property type="entry name" value="PEPTIDASE S49"/>
    <property type="match status" value="1"/>
</dbReference>
<keyword evidence="5" id="KW-0472">Membrane</keyword>
<dbReference type="Gene3D" id="6.20.330.10">
    <property type="match status" value="1"/>
</dbReference>
<dbReference type="CDD" id="cd07023">
    <property type="entry name" value="S49_Sppa_N_C"/>
    <property type="match status" value="1"/>
</dbReference>
<feature type="transmembrane region" description="Helical" evidence="5">
    <location>
        <begin position="21"/>
        <end position="40"/>
    </location>
</feature>
<evidence type="ECO:0000256" key="5">
    <source>
        <dbReference type="SAM" id="Phobius"/>
    </source>
</evidence>
<reference evidence="7 8" key="1">
    <citation type="submission" date="2019-07" db="EMBL/GenBank/DDBJ databases">
        <title>Whole genome shotgun sequence of Acetobacter oeni NBRC 105207.</title>
        <authorList>
            <person name="Hosoyama A."/>
            <person name="Uohara A."/>
            <person name="Ohji S."/>
            <person name="Ichikawa N."/>
        </authorList>
    </citation>
    <scope>NUCLEOTIDE SEQUENCE [LARGE SCALE GENOMIC DNA]</scope>
    <source>
        <strain evidence="7 8">NBRC 105207</strain>
    </source>
</reference>
<evidence type="ECO:0000256" key="3">
    <source>
        <dbReference type="ARBA" id="ARBA00022801"/>
    </source>
</evidence>
<accession>A0A511XG44</accession>
<protein>
    <submittedName>
        <fullName evidence="7">Clp protease</fullName>
    </submittedName>
</protein>
<dbReference type="InterPro" id="IPR047272">
    <property type="entry name" value="S49_SppA_C"/>
</dbReference>
<sequence length="320" mass="34017">MSSGVDAAVAAAELKRRLRRWRVGAVVLFGVAVAAVSAGSRQSGIWNHNSLMRPHLVKIRVNGVIGPDVSRWTKALAKAEKEVAVKGLILDIDSPGGSVTGGEELHDAIEHFSKLKPVVATMSGVGASAGYMIALPARRIYAERSTLTGSIGVIMESPDFSGLLGKIGVNVDELVSGPLKGQPSLVKPISPEGRIMLQGVVSNLFDQFVAMVVSGRHMPEEKVRSLADGRPYTGQQALSLGLIDALGSRDDAVDWLGKVSDLKGEPCVEAIGEAAQRFSFRRRLAGLFGGALMSWLGHDFAEILPQDPIRLDGAVSIWKP</sequence>
<proteinExistence type="inferred from homology"/>
<feature type="domain" description="Peptidase S49" evidence="6">
    <location>
        <begin position="112"/>
        <end position="261"/>
    </location>
</feature>
<keyword evidence="2 7" id="KW-0645">Protease</keyword>
<keyword evidence="8" id="KW-1185">Reference proteome</keyword>
<dbReference type="AlphaFoldDB" id="A0A511XG44"/>
<dbReference type="InterPro" id="IPR002142">
    <property type="entry name" value="Peptidase_S49"/>
</dbReference>
<evidence type="ECO:0000259" key="6">
    <source>
        <dbReference type="Pfam" id="PF01343"/>
    </source>
</evidence>
<evidence type="ECO:0000313" key="8">
    <source>
        <dbReference type="Proteomes" id="UP000321746"/>
    </source>
</evidence>
<dbReference type="PANTHER" id="PTHR42987:SF7">
    <property type="entry name" value="SIGNAL PEPTIDE PEPTIDASE SPPA-RELATED"/>
    <property type="match status" value="1"/>
</dbReference>
<dbReference type="NCBIfam" id="TIGR00706">
    <property type="entry name" value="SppA_dom"/>
    <property type="match status" value="1"/>
</dbReference>
<dbReference type="GO" id="GO:0008236">
    <property type="term" value="F:serine-type peptidase activity"/>
    <property type="evidence" value="ECO:0007669"/>
    <property type="project" value="UniProtKB-KW"/>
</dbReference>
<organism evidence="7 8">
    <name type="scientific">Acetobacter oeni</name>
    <dbReference type="NCBI Taxonomy" id="304077"/>
    <lineage>
        <taxon>Bacteria</taxon>
        <taxon>Pseudomonadati</taxon>
        <taxon>Pseudomonadota</taxon>
        <taxon>Alphaproteobacteria</taxon>
        <taxon>Acetobacterales</taxon>
        <taxon>Acetobacteraceae</taxon>
        <taxon>Acetobacter</taxon>
    </lineage>
</organism>
<keyword evidence="4" id="KW-0720">Serine protease</keyword>
<dbReference type="Pfam" id="PF01343">
    <property type="entry name" value="Peptidase_S49"/>
    <property type="match status" value="1"/>
</dbReference>